<dbReference type="InterPro" id="IPR002698">
    <property type="entry name" value="FTHF_cligase"/>
</dbReference>
<name>A0A6I6DBE6_9FIRM</name>
<dbReference type="GO" id="GO:0035999">
    <property type="term" value="P:tetrahydrofolate interconversion"/>
    <property type="evidence" value="ECO:0007669"/>
    <property type="project" value="TreeGrafter"/>
</dbReference>
<keyword evidence="6" id="KW-0175">Coiled coil</keyword>
<accession>A0A6I6DBE6</accession>
<dbReference type="Proteomes" id="UP000426444">
    <property type="component" value="Chromosome"/>
</dbReference>
<feature type="binding site" evidence="4">
    <location>
        <position position="63"/>
    </location>
    <ligand>
        <name>substrate</name>
    </ligand>
</feature>
<evidence type="ECO:0000313" key="8">
    <source>
        <dbReference type="Proteomes" id="UP000426444"/>
    </source>
</evidence>
<evidence type="ECO:0000256" key="1">
    <source>
        <dbReference type="ARBA" id="ARBA00010638"/>
    </source>
</evidence>
<feature type="binding site" evidence="4">
    <location>
        <begin position="137"/>
        <end position="145"/>
    </location>
    <ligand>
        <name>ATP</name>
        <dbReference type="ChEBI" id="CHEBI:30616"/>
    </ligand>
</feature>
<proteinExistence type="inferred from homology"/>
<reference evidence="8" key="1">
    <citation type="journal article" date="2019" name="Microbiology">
        <title>Complete Genome Sequence of an Uncultured Bacterium of the Candidate Phylum Bipolaricaulota.</title>
        <authorList>
            <person name="Kadnikov V.V."/>
            <person name="Mardanov A.V."/>
            <person name="Beletsky A.V."/>
            <person name="Frank Y.A."/>
            <person name="Karnachuk O.V."/>
            <person name="Ravin N.V."/>
        </authorList>
    </citation>
    <scope>NUCLEOTIDE SEQUENCE [LARGE SCALE GENOMIC DNA]</scope>
</reference>
<dbReference type="InterPro" id="IPR024185">
    <property type="entry name" value="FTHF_cligase-like_sf"/>
</dbReference>
<dbReference type="OrthoDB" id="9801938at2"/>
<gene>
    <name evidence="7" type="ORF">SYNTR_0162</name>
</gene>
<dbReference type="GO" id="GO:0009396">
    <property type="term" value="P:folic acid-containing compound biosynthetic process"/>
    <property type="evidence" value="ECO:0007669"/>
    <property type="project" value="TreeGrafter"/>
</dbReference>
<evidence type="ECO:0000256" key="6">
    <source>
        <dbReference type="SAM" id="Coils"/>
    </source>
</evidence>
<comment type="cofactor">
    <cofactor evidence="5">
        <name>Mg(2+)</name>
        <dbReference type="ChEBI" id="CHEBI:18420"/>
    </cofactor>
</comment>
<keyword evidence="5" id="KW-0460">Magnesium</keyword>
<evidence type="ECO:0000313" key="7">
    <source>
        <dbReference type="EMBL" id="QGT98755.1"/>
    </source>
</evidence>
<sequence>MVLNINKNLEQKQQIRDEMIKKRNRLSNEEVEEYSANIRNTLKELEPVRKAQNIMLFSNIKSEVNIRPLIEELSTQKTVLLPRVEKNGNMVAVGFTGWKNMKNGPFSIKEPIGEPFLPDQIDVVIVPGLAFDDSGNRIGYGKGYYDRFLKRVREDTFLCGVCYEFQVVEKLYPQEADVPVHWIVTNQSELVIDWDYF</sequence>
<keyword evidence="8" id="KW-1185">Reference proteome</keyword>
<feature type="coiled-coil region" evidence="6">
    <location>
        <begin position="9"/>
        <end position="44"/>
    </location>
</feature>
<evidence type="ECO:0000256" key="2">
    <source>
        <dbReference type="ARBA" id="ARBA00022741"/>
    </source>
</evidence>
<evidence type="ECO:0000256" key="4">
    <source>
        <dbReference type="PIRSR" id="PIRSR006806-1"/>
    </source>
</evidence>
<dbReference type="PIRSF" id="PIRSF006806">
    <property type="entry name" value="FTHF_cligase"/>
    <property type="match status" value="1"/>
</dbReference>
<comment type="similarity">
    <text evidence="1 5">Belongs to the 5-formyltetrahydrofolate cyclo-ligase family.</text>
</comment>
<keyword evidence="5" id="KW-0479">Metal-binding</keyword>
<organism evidence="7 8">
    <name type="scientific">Candidatus Syntrophocurvum alkaliphilum</name>
    <dbReference type="NCBI Taxonomy" id="2293317"/>
    <lineage>
        <taxon>Bacteria</taxon>
        <taxon>Bacillati</taxon>
        <taxon>Bacillota</taxon>
        <taxon>Clostridia</taxon>
        <taxon>Eubacteriales</taxon>
        <taxon>Syntrophomonadaceae</taxon>
        <taxon>Candidatus Syntrophocurvum</taxon>
    </lineage>
</organism>
<dbReference type="InterPro" id="IPR037171">
    <property type="entry name" value="NagB/RpiA_transferase-like"/>
</dbReference>
<dbReference type="PANTHER" id="PTHR23407">
    <property type="entry name" value="ATPASE INHIBITOR/5-FORMYLTETRAHYDROFOLATE CYCLO-LIGASE"/>
    <property type="match status" value="1"/>
</dbReference>
<dbReference type="AlphaFoldDB" id="A0A6I6DBE6"/>
<dbReference type="PANTHER" id="PTHR23407:SF1">
    <property type="entry name" value="5-FORMYLTETRAHYDROFOLATE CYCLO-LIGASE"/>
    <property type="match status" value="1"/>
</dbReference>
<feature type="binding site" evidence="4">
    <location>
        <begin position="12"/>
        <end position="16"/>
    </location>
    <ligand>
        <name>ATP</name>
        <dbReference type="ChEBI" id="CHEBI:30616"/>
    </ligand>
</feature>
<keyword evidence="7" id="KW-0436">Ligase</keyword>
<dbReference type="EMBL" id="CP046457">
    <property type="protein sequence ID" value="QGT98755.1"/>
    <property type="molecule type" value="Genomic_DNA"/>
</dbReference>
<dbReference type="RefSeq" id="WP_156202717.1">
    <property type="nucleotide sequence ID" value="NZ_CP046457.1"/>
</dbReference>
<keyword evidence="2 4" id="KW-0547">Nucleotide-binding</keyword>
<evidence type="ECO:0000256" key="3">
    <source>
        <dbReference type="ARBA" id="ARBA00022840"/>
    </source>
</evidence>
<protein>
    <recommendedName>
        <fullName evidence="5">5-formyltetrahydrofolate cyclo-ligase</fullName>
        <ecNumber evidence="5">6.3.3.2</ecNumber>
    </recommendedName>
</protein>
<dbReference type="GO" id="GO:0005524">
    <property type="term" value="F:ATP binding"/>
    <property type="evidence" value="ECO:0007669"/>
    <property type="project" value="UniProtKB-KW"/>
</dbReference>
<keyword evidence="3 4" id="KW-0067">ATP-binding</keyword>
<dbReference type="Gene3D" id="3.40.50.10420">
    <property type="entry name" value="NagB/RpiA/CoA transferase-like"/>
    <property type="match status" value="1"/>
</dbReference>
<dbReference type="KEGG" id="salq:SYNTR_0162"/>
<dbReference type="GO" id="GO:0030272">
    <property type="term" value="F:5-formyltetrahydrofolate cyclo-ligase activity"/>
    <property type="evidence" value="ECO:0007669"/>
    <property type="project" value="UniProtKB-EC"/>
</dbReference>
<evidence type="ECO:0000256" key="5">
    <source>
        <dbReference type="RuleBase" id="RU361279"/>
    </source>
</evidence>
<dbReference type="Pfam" id="PF01812">
    <property type="entry name" value="5-FTHF_cyc-lig"/>
    <property type="match status" value="1"/>
</dbReference>
<comment type="catalytic activity">
    <reaction evidence="5">
        <text>(6S)-5-formyl-5,6,7,8-tetrahydrofolate + ATP = (6R)-5,10-methenyltetrahydrofolate + ADP + phosphate</text>
        <dbReference type="Rhea" id="RHEA:10488"/>
        <dbReference type="ChEBI" id="CHEBI:30616"/>
        <dbReference type="ChEBI" id="CHEBI:43474"/>
        <dbReference type="ChEBI" id="CHEBI:57455"/>
        <dbReference type="ChEBI" id="CHEBI:57457"/>
        <dbReference type="ChEBI" id="CHEBI:456216"/>
        <dbReference type="EC" id="6.3.3.2"/>
    </reaction>
</comment>
<dbReference type="EC" id="6.3.3.2" evidence="5"/>
<dbReference type="GO" id="GO:0046872">
    <property type="term" value="F:metal ion binding"/>
    <property type="evidence" value="ECO:0007669"/>
    <property type="project" value="UniProtKB-KW"/>
</dbReference>
<dbReference type="SUPFAM" id="SSF100950">
    <property type="entry name" value="NagB/RpiA/CoA transferase-like"/>
    <property type="match status" value="1"/>
</dbReference>
<dbReference type="NCBIfam" id="TIGR02727">
    <property type="entry name" value="MTHFS_bact"/>
    <property type="match status" value="1"/>
</dbReference>